<gene>
    <name evidence="2" type="ORF">PCOR1329_LOCUS24485</name>
</gene>
<feature type="non-terminal residue" evidence="2">
    <location>
        <position position="248"/>
    </location>
</feature>
<evidence type="ECO:0000313" key="3">
    <source>
        <dbReference type="Proteomes" id="UP001189429"/>
    </source>
</evidence>
<feature type="compositionally biased region" description="Basic and acidic residues" evidence="1">
    <location>
        <begin position="220"/>
        <end position="229"/>
    </location>
</feature>
<protein>
    <submittedName>
        <fullName evidence="2">Uncharacterized protein</fullName>
    </submittedName>
</protein>
<name>A0ABN9RX25_9DINO</name>
<accession>A0ABN9RX25</accession>
<dbReference type="Proteomes" id="UP001189429">
    <property type="component" value="Unassembled WGS sequence"/>
</dbReference>
<feature type="compositionally biased region" description="Basic residues" evidence="1">
    <location>
        <begin position="188"/>
        <end position="200"/>
    </location>
</feature>
<evidence type="ECO:0000313" key="2">
    <source>
        <dbReference type="EMBL" id="CAK0823922.1"/>
    </source>
</evidence>
<comment type="caution">
    <text evidence="2">The sequence shown here is derived from an EMBL/GenBank/DDBJ whole genome shotgun (WGS) entry which is preliminary data.</text>
</comment>
<feature type="compositionally biased region" description="Low complexity" evidence="1">
    <location>
        <begin position="129"/>
        <end position="153"/>
    </location>
</feature>
<organism evidence="2 3">
    <name type="scientific">Prorocentrum cordatum</name>
    <dbReference type="NCBI Taxonomy" id="2364126"/>
    <lineage>
        <taxon>Eukaryota</taxon>
        <taxon>Sar</taxon>
        <taxon>Alveolata</taxon>
        <taxon>Dinophyceae</taxon>
        <taxon>Prorocentrales</taxon>
        <taxon>Prorocentraceae</taxon>
        <taxon>Prorocentrum</taxon>
    </lineage>
</organism>
<proteinExistence type="predicted"/>
<evidence type="ECO:0000256" key="1">
    <source>
        <dbReference type="SAM" id="MobiDB-lite"/>
    </source>
</evidence>
<feature type="region of interest" description="Disordered" evidence="1">
    <location>
        <begin position="113"/>
        <end position="231"/>
    </location>
</feature>
<reference evidence="2" key="1">
    <citation type="submission" date="2023-10" db="EMBL/GenBank/DDBJ databases">
        <authorList>
            <person name="Chen Y."/>
            <person name="Shah S."/>
            <person name="Dougan E. K."/>
            <person name="Thang M."/>
            <person name="Chan C."/>
        </authorList>
    </citation>
    <scope>NUCLEOTIDE SEQUENCE [LARGE SCALE GENOMIC DNA]</scope>
</reference>
<feature type="compositionally biased region" description="Basic and acidic residues" evidence="1">
    <location>
        <begin position="113"/>
        <end position="128"/>
    </location>
</feature>
<sequence length="248" mass="26623">MHGSGRNGSDNALLNLSMQLPTMLDHREVEKGPDSSSWETTDDNEICQSRSARLCSSSDADSSIQMFTQCGLSVHVKNTFIELCDSSGDAGPPDSPRAQSDPGTYCRELREAPPYAEPEHQPTRDGDAARSCARAAPAAPAGRLPAEPRAAARPPEHARGRRGIAEPPGAKAELRGQRGPPRGASRGRSLRSHAPRRSWSRRLGAVCGLWGPSPGVGSVPEKDSGRETGPRVVMFQPTVALITRKEFR</sequence>
<keyword evidence="3" id="KW-1185">Reference proteome</keyword>
<dbReference type="EMBL" id="CAUYUJ010008435">
    <property type="protein sequence ID" value="CAK0823922.1"/>
    <property type="molecule type" value="Genomic_DNA"/>
</dbReference>
<feature type="compositionally biased region" description="Low complexity" evidence="1">
    <location>
        <begin position="177"/>
        <end position="187"/>
    </location>
</feature>